<accession>A0A7T4M261</accession>
<evidence type="ECO:0000313" key="3">
    <source>
        <dbReference type="Proteomes" id="UP000595948"/>
    </source>
</evidence>
<dbReference type="PANTHER" id="PTHR46523">
    <property type="entry name" value="DCTP PYROPHOSPHATASE 1"/>
    <property type="match status" value="1"/>
</dbReference>
<evidence type="ECO:0000259" key="1">
    <source>
        <dbReference type="Pfam" id="PF03819"/>
    </source>
</evidence>
<gene>
    <name evidence="2" type="ORF">I6H78_09120</name>
</gene>
<dbReference type="GO" id="GO:0042262">
    <property type="term" value="P:DNA protection"/>
    <property type="evidence" value="ECO:0007669"/>
    <property type="project" value="TreeGrafter"/>
</dbReference>
<organism evidence="2 3">
    <name type="scientific">Streptococcus oralis</name>
    <dbReference type="NCBI Taxonomy" id="1303"/>
    <lineage>
        <taxon>Bacteria</taxon>
        <taxon>Bacillati</taxon>
        <taxon>Bacillota</taxon>
        <taxon>Bacilli</taxon>
        <taxon>Lactobacillales</taxon>
        <taxon>Streptococcaceae</taxon>
        <taxon>Streptococcus</taxon>
    </lineage>
</organism>
<evidence type="ECO:0000313" key="2">
    <source>
        <dbReference type="EMBL" id="QQC35376.1"/>
    </source>
</evidence>
<dbReference type="InterPro" id="IPR052555">
    <property type="entry name" value="dCTP_Pyrophosphatase"/>
</dbReference>
<proteinExistence type="predicted"/>
<dbReference type="EMBL" id="CP066059">
    <property type="protein sequence ID" value="QQC35376.1"/>
    <property type="molecule type" value="Genomic_DNA"/>
</dbReference>
<sequence>MKNKKSGTDVSLFCEEEKMKDLTFRQLQDYLLELYQQSRTEEGLFIKLVEEVGEVAEVLNGRSGRKEGVQDSNEELAKELVDIIHYTVAIAAINDIDLTKTIFDKDKKAAIKYQHERDLESFLKGDLRNIEH</sequence>
<feature type="domain" description="NTP pyrophosphohydrolase MazG-like" evidence="1">
    <location>
        <begin position="40"/>
        <end position="102"/>
    </location>
</feature>
<dbReference type="PANTHER" id="PTHR46523:SF1">
    <property type="entry name" value="DCTP PYROPHOSPHATASE 1"/>
    <property type="match status" value="1"/>
</dbReference>
<dbReference type="Pfam" id="PF03819">
    <property type="entry name" value="MazG"/>
    <property type="match status" value="1"/>
</dbReference>
<dbReference type="GO" id="GO:0047840">
    <property type="term" value="F:dCTP diphosphatase activity"/>
    <property type="evidence" value="ECO:0007669"/>
    <property type="project" value="TreeGrafter"/>
</dbReference>
<dbReference type="Proteomes" id="UP000595948">
    <property type="component" value="Chromosome"/>
</dbReference>
<dbReference type="Gene3D" id="1.10.287.1080">
    <property type="entry name" value="MazG-like"/>
    <property type="match status" value="1"/>
</dbReference>
<reference evidence="2 3" key="1">
    <citation type="submission" date="2020-12" db="EMBL/GenBank/DDBJ databases">
        <title>FDA dAtabase for Regulatory Grade micrObial Sequences (FDA-ARGOS): Supporting development and validation of Infectious Disease Dx tests.</title>
        <authorList>
            <person name="Sproer C."/>
            <person name="Gronow S."/>
            <person name="Severitt S."/>
            <person name="Schroder I."/>
            <person name="Tallon L."/>
            <person name="Sadzewicz L."/>
            <person name="Zhao X."/>
            <person name="Boylan J."/>
            <person name="Ott S."/>
            <person name="Bowen H."/>
            <person name="Vavikolanu K."/>
            <person name="Mehta A."/>
            <person name="Aluvathingal J."/>
            <person name="Nadendla S."/>
            <person name="Lowell S."/>
            <person name="Myers T."/>
            <person name="Yan Y."/>
            <person name="Sichtig H."/>
        </authorList>
    </citation>
    <scope>NUCLEOTIDE SEQUENCE [LARGE SCALE GENOMIC DNA]</scope>
    <source>
        <strain evidence="2 3">FDAARGOS_1021</strain>
    </source>
</reference>
<protein>
    <submittedName>
        <fullName evidence="2">Nucleotide pyrophosphohydrolase</fullName>
    </submittedName>
</protein>
<dbReference type="AlphaFoldDB" id="A0A7T4M261"/>
<dbReference type="GO" id="GO:0005829">
    <property type="term" value="C:cytosol"/>
    <property type="evidence" value="ECO:0007669"/>
    <property type="project" value="TreeGrafter"/>
</dbReference>
<dbReference type="GO" id="GO:0006253">
    <property type="term" value="P:dCTP catabolic process"/>
    <property type="evidence" value="ECO:0007669"/>
    <property type="project" value="TreeGrafter"/>
</dbReference>
<dbReference type="InterPro" id="IPR004518">
    <property type="entry name" value="MazG-like_dom"/>
</dbReference>
<dbReference type="SUPFAM" id="SSF101386">
    <property type="entry name" value="all-alpha NTP pyrophosphatases"/>
    <property type="match status" value="1"/>
</dbReference>
<keyword evidence="2" id="KW-0378">Hydrolase</keyword>
<name>A0A7T4M261_STROR</name>